<dbReference type="RefSeq" id="WP_277443698.1">
    <property type="nucleotide sequence ID" value="NZ_JAKOAV010000013.1"/>
</dbReference>
<organism evidence="1 2">
    <name type="scientific">Pelotomaculum isophthalicicum JI</name>
    <dbReference type="NCBI Taxonomy" id="947010"/>
    <lineage>
        <taxon>Bacteria</taxon>
        <taxon>Bacillati</taxon>
        <taxon>Bacillota</taxon>
        <taxon>Clostridia</taxon>
        <taxon>Eubacteriales</taxon>
        <taxon>Desulfotomaculaceae</taxon>
        <taxon>Pelotomaculum</taxon>
    </lineage>
</organism>
<proteinExistence type="predicted"/>
<sequence>MSLTQEDSIPGWVDRSKLAGDEQRPECYFTFTRTHQGIPVSDRSYSVNVDGLTGRVTAFHDRNSGSPVTLPDSKNVVTAEAAKAEFLQSNPLRLVYTWPEYCGQKAPKPPSGLHTGLRLRCKRGYIDALTGKTVTLEMN</sequence>
<evidence type="ECO:0000313" key="1">
    <source>
        <dbReference type="EMBL" id="MDF9408376.1"/>
    </source>
</evidence>
<gene>
    <name evidence="1" type="ORF">L7E55_08400</name>
</gene>
<accession>A0A9X4H1R4</accession>
<keyword evidence="2" id="KW-1185">Reference proteome</keyword>
<evidence type="ECO:0000313" key="2">
    <source>
        <dbReference type="Proteomes" id="UP001154312"/>
    </source>
</evidence>
<reference evidence="1" key="1">
    <citation type="submission" date="2022-02" db="EMBL/GenBank/DDBJ databases">
        <authorList>
            <person name="Leng L."/>
        </authorList>
    </citation>
    <scope>NUCLEOTIDE SEQUENCE</scope>
    <source>
        <strain evidence="1">JI</strain>
    </source>
</reference>
<dbReference type="Proteomes" id="UP001154312">
    <property type="component" value="Unassembled WGS sequence"/>
</dbReference>
<dbReference type="AlphaFoldDB" id="A0A9X4H1R4"/>
<name>A0A9X4H1R4_9FIRM</name>
<protein>
    <submittedName>
        <fullName evidence="1">Uncharacterized protein</fullName>
    </submittedName>
</protein>
<dbReference type="EMBL" id="JAKOAV010000013">
    <property type="protein sequence ID" value="MDF9408376.1"/>
    <property type="molecule type" value="Genomic_DNA"/>
</dbReference>
<comment type="caution">
    <text evidence="1">The sequence shown here is derived from an EMBL/GenBank/DDBJ whole genome shotgun (WGS) entry which is preliminary data.</text>
</comment>